<evidence type="ECO:0000313" key="3">
    <source>
        <dbReference type="Proteomes" id="UP000367825"/>
    </source>
</evidence>
<evidence type="ECO:0000313" key="2">
    <source>
        <dbReference type="EMBL" id="VVD82480.1"/>
    </source>
</evidence>
<evidence type="ECO:0000256" key="1">
    <source>
        <dbReference type="SAM" id="SignalP"/>
    </source>
</evidence>
<protein>
    <submittedName>
        <fullName evidence="2">Integrating conjugative element protein</fullName>
    </submittedName>
</protein>
<dbReference type="OrthoDB" id="8560395at2"/>
<dbReference type="InterPro" id="IPR021300">
    <property type="entry name" value="Integr_conj_element_PFL4695"/>
</dbReference>
<proteinExistence type="predicted"/>
<keyword evidence="3" id="KW-1185">Reference proteome</keyword>
<sequence>MKPRIFRSAVPWLIGLLPLVSVPAAFAQTPPLIVVEDRGGTSALPYYQALDLQPRTGSRPSPRIDMPRLPEGPSGEAAMLPVRSAHLTPGDVAPQAIQAPGLTPMFLVGDDPRSHAWLRQRAPALRELGAVGLVVQVDTPQALAALRALAPGLTMAPVSGDELAQRLGLRHYPVLVTATGIEQ</sequence>
<dbReference type="NCBIfam" id="TIGR03765">
    <property type="entry name" value="ICE_PFL_4695"/>
    <property type="match status" value="1"/>
</dbReference>
<dbReference type="RefSeq" id="WP_150554679.1">
    <property type="nucleotide sequence ID" value="NZ_CABPSC010000003.1"/>
</dbReference>
<reference evidence="2 3" key="1">
    <citation type="submission" date="2019-08" db="EMBL/GenBank/DDBJ databases">
        <authorList>
            <person name="Peeters C."/>
        </authorList>
    </citation>
    <scope>NUCLEOTIDE SEQUENCE [LARGE SCALE GENOMIC DNA]</scope>
    <source>
        <strain evidence="2 3">LMG 31109</strain>
    </source>
</reference>
<name>A0A5E4T306_9BURK</name>
<accession>A0A5E4T306</accession>
<feature type="signal peptide" evidence="1">
    <location>
        <begin position="1"/>
        <end position="27"/>
    </location>
</feature>
<keyword evidence="1" id="KW-0732">Signal</keyword>
<feature type="chain" id="PRO_5023049808" evidence="1">
    <location>
        <begin position="28"/>
        <end position="183"/>
    </location>
</feature>
<organism evidence="2 3">
    <name type="scientific">Pandoraea nosoerga</name>
    <dbReference type="NCBI Taxonomy" id="2508296"/>
    <lineage>
        <taxon>Bacteria</taxon>
        <taxon>Pseudomonadati</taxon>
        <taxon>Pseudomonadota</taxon>
        <taxon>Betaproteobacteria</taxon>
        <taxon>Burkholderiales</taxon>
        <taxon>Burkholderiaceae</taxon>
        <taxon>Pandoraea</taxon>
    </lineage>
</organism>
<dbReference type="AlphaFoldDB" id="A0A5E4T306"/>
<dbReference type="Pfam" id="PF11072">
    <property type="entry name" value="DUF2859"/>
    <property type="match status" value="1"/>
</dbReference>
<gene>
    <name evidence="2" type="ORF">PNO31109_01172</name>
</gene>
<dbReference type="EMBL" id="CABPSC010000003">
    <property type="protein sequence ID" value="VVD82480.1"/>
    <property type="molecule type" value="Genomic_DNA"/>
</dbReference>
<dbReference type="Proteomes" id="UP000367825">
    <property type="component" value="Unassembled WGS sequence"/>
</dbReference>